<evidence type="ECO:0000313" key="6">
    <source>
        <dbReference type="EMBL" id="PAU94896.1"/>
    </source>
</evidence>
<dbReference type="RefSeq" id="WP_095605763.1">
    <property type="nucleotide sequence ID" value="NZ_NSKE01000003.1"/>
</dbReference>
<organism evidence="6 7">
    <name type="scientific">Fodinibius salipaludis</name>
    <dbReference type="NCBI Taxonomy" id="2032627"/>
    <lineage>
        <taxon>Bacteria</taxon>
        <taxon>Pseudomonadati</taxon>
        <taxon>Balneolota</taxon>
        <taxon>Balneolia</taxon>
        <taxon>Balneolales</taxon>
        <taxon>Balneolaceae</taxon>
        <taxon>Fodinibius</taxon>
    </lineage>
</organism>
<feature type="domain" description="Signal transduction histidine kinase osmosensitive K+ channel sensor N-terminal" evidence="5">
    <location>
        <begin position="24"/>
        <end position="232"/>
    </location>
</feature>
<evidence type="ECO:0000256" key="1">
    <source>
        <dbReference type="ARBA" id="ARBA00022679"/>
    </source>
</evidence>
<dbReference type="InterPro" id="IPR014729">
    <property type="entry name" value="Rossmann-like_a/b/a_fold"/>
</dbReference>
<dbReference type="InterPro" id="IPR027417">
    <property type="entry name" value="P-loop_NTPase"/>
</dbReference>
<keyword evidence="3" id="KW-0902">Two-component regulatory system</keyword>
<dbReference type="InterPro" id="IPR052023">
    <property type="entry name" value="Histidine_kinase_KdpD"/>
</dbReference>
<evidence type="ECO:0000313" key="7">
    <source>
        <dbReference type="Proteomes" id="UP000218831"/>
    </source>
</evidence>
<dbReference type="Pfam" id="PF02702">
    <property type="entry name" value="KdpD"/>
    <property type="match status" value="1"/>
</dbReference>
<feature type="domain" description="UspA" evidence="4">
    <location>
        <begin position="251"/>
        <end position="367"/>
    </location>
</feature>
<accession>A0A2A2GAY2</accession>
<gene>
    <name evidence="6" type="ORF">CK503_05355</name>
</gene>
<dbReference type="SUPFAM" id="SSF52402">
    <property type="entry name" value="Adenine nucleotide alpha hydrolases-like"/>
    <property type="match status" value="1"/>
</dbReference>
<dbReference type="EMBL" id="NSKE01000003">
    <property type="protein sequence ID" value="PAU94896.1"/>
    <property type="molecule type" value="Genomic_DNA"/>
</dbReference>
<dbReference type="InterPro" id="IPR003852">
    <property type="entry name" value="Sig_transdc_His_kinase_KdpD_N"/>
</dbReference>
<reference evidence="6 7" key="1">
    <citation type="submission" date="2017-08" db="EMBL/GenBank/DDBJ databases">
        <title>Aliifodinibius alkalisoli sp. nov., isolated from saline alkaline soil.</title>
        <authorList>
            <person name="Liu D."/>
            <person name="Zhang G."/>
        </authorList>
    </citation>
    <scope>NUCLEOTIDE SEQUENCE [LARGE SCALE GENOMIC DNA]</scope>
    <source>
        <strain evidence="6 7">WN023</strain>
    </source>
</reference>
<dbReference type="FunFam" id="3.40.50.300:FF:000483">
    <property type="entry name" value="Sensor histidine kinase KdpD"/>
    <property type="match status" value="1"/>
</dbReference>
<keyword evidence="7" id="KW-1185">Reference proteome</keyword>
<sequence length="385" mass="43845">MSKTESERKEAAVNRFLGLIRKSRRGKFKLYIGMAAGVGKTYRMLEEAHQLLEKDVDVKIGIIETHGRKETAELTEGIPRIPMKEVFYKGKELKEMDVEAIKQNKPEVILVDELAHTNIPGSKNEKRWQDVVELLNAGINVISTVNIQHLESLNNDVEQITDVNVKERVPDTVLQMADELVNVDLTVDELLQRLEDGKIYDPSKISTALENFFKKENLLQLRELALREAAGQLGRKIDAEVYKKDAITGNRIMVCISTNPEGGKHLIRRAARMASSMRSEWTVMYVQSKEESSDRVDLADQRHLINNFKLATELGAEVEKIEAENIAESIVEYAKEHDVRWIMMGAPKRTIWNKLGLRTLTEKVLHLVENLNIDLIVVSHNGHEH</sequence>
<dbReference type="PANTHER" id="PTHR45569:SF1">
    <property type="entry name" value="SENSOR PROTEIN KDPD"/>
    <property type="match status" value="1"/>
</dbReference>
<name>A0A2A2GAY2_9BACT</name>
<dbReference type="AlphaFoldDB" id="A0A2A2GAY2"/>
<evidence type="ECO:0000256" key="2">
    <source>
        <dbReference type="ARBA" id="ARBA00022777"/>
    </source>
</evidence>
<keyword evidence="1" id="KW-0808">Transferase</keyword>
<comment type="caution">
    <text evidence="6">The sequence shown here is derived from an EMBL/GenBank/DDBJ whole genome shotgun (WGS) entry which is preliminary data.</text>
</comment>
<proteinExistence type="predicted"/>
<dbReference type="OrthoDB" id="9806130at2"/>
<dbReference type="Proteomes" id="UP000218831">
    <property type="component" value="Unassembled WGS sequence"/>
</dbReference>
<dbReference type="PANTHER" id="PTHR45569">
    <property type="entry name" value="SENSOR PROTEIN KDPD"/>
    <property type="match status" value="1"/>
</dbReference>
<dbReference type="GO" id="GO:0005737">
    <property type="term" value="C:cytoplasm"/>
    <property type="evidence" value="ECO:0007669"/>
    <property type="project" value="UniProtKB-ARBA"/>
</dbReference>
<keyword evidence="2 6" id="KW-0418">Kinase</keyword>
<evidence type="ECO:0000259" key="4">
    <source>
        <dbReference type="Pfam" id="PF00582"/>
    </source>
</evidence>
<dbReference type="Gene3D" id="3.40.50.620">
    <property type="entry name" value="HUPs"/>
    <property type="match status" value="1"/>
</dbReference>
<dbReference type="GO" id="GO:0005886">
    <property type="term" value="C:plasma membrane"/>
    <property type="evidence" value="ECO:0007669"/>
    <property type="project" value="TreeGrafter"/>
</dbReference>
<dbReference type="InterPro" id="IPR006016">
    <property type="entry name" value="UspA"/>
</dbReference>
<protein>
    <submittedName>
        <fullName evidence="6">Histidine kinase</fullName>
    </submittedName>
</protein>
<dbReference type="GO" id="GO:0000155">
    <property type="term" value="F:phosphorelay sensor kinase activity"/>
    <property type="evidence" value="ECO:0007669"/>
    <property type="project" value="InterPro"/>
</dbReference>
<evidence type="ECO:0000259" key="5">
    <source>
        <dbReference type="Pfam" id="PF02702"/>
    </source>
</evidence>
<dbReference type="CDD" id="cd01987">
    <property type="entry name" value="USP_KdpD-like"/>
    <property type="match status" value="1"/>
</dbReference>
<dbReference type="Pfam" id="PF00582">
    <property type="entry name" value="Usp"/>
    <property type="match status" value="1"/>
</dbReference>
<evidence type="ECO:0000256" key="3">
    <source>
        <dbReference type="ARBA" id="ARBA00023012"/>
    </source>
</evidence>
<dbReference type="Gene3D" id="3.40.50.300">
    <property type="entry name" value="P-loop containing nucleotide triphosphate hydrolases"/>
    <property type="match status" value="1"/>
</dbReference>